<organism evidence="1 2">
    <name type="scientific">Kushneria avicenniae</name>
    <dbReference type="NCBI Taxonomy" id="402385"/>
    <lineage>
        <taxon>Bacteria</taxon>
        <taxon>Pseudomonadati</taxon>
        <taxon>Pseudomonadota</taxon>
        <taxon>Gammaproteobacteria</taxon>
        <taxon>Oceanospirillales</taxon>
        <taxon>Halomonadaceae</taxon>
        <taxon>Kushneria</taxon>
    </lineage>
</organism>
<dbReference type="GO" id="GO:0016740">
    <property type="term" value="F:transferase activity"/>
    <property type="evidence" value="ECO:0007669"/>
    <property type="project" value="UniProtKB-KW"/>
</dbReference>
<proteinExistence type="predicted"/>
<dbReference type="Pfam" id="PF13704">
    <property type="entry name" value="Glyco_tranf_2_4"/>
    <property type="match status" value="1"/>
</dbReference>
<gene>
    <name evidence="1" type="ORF">SAMN05421848_1080</name>
</gene>
<accession>A0A1I1I8D7</accession>
<protein>
    <submittedName>
        <fullName evidence="1">Glycosyl transferase family 2</fullName>
    </submittedName>
</protein>
<dbReference type="AlphaFoldDB" id="A0A1I1I8D7"/>
<keyword evidence="1" id="KW-0808">Transferase</keyword>
<reference evidence="2" key="1">
    <citation type="submission" date="2016-10" db="EMBL/GenBank/DDBJ databases">
        <authorList>
            <person name="Varghese N."/>
            <person name="Submissions S."/>
        </authorList>
    </citation>
    <scope>NUCLEOTIDE SEQUENCE [LARGE SCALE GENOMIC DNA]</scope>
    <source>
        <strain evidence="2">DSM 23439</strain>
    </source>
</reference>
<dbReference type="STRING" id="402385.SAMN05421848_1080"/>
<evidence type="ECO:0000313" key="1">
    <source>
        <dbReference type="EMBL" id="SFC32689.1"/>
    </source>
</evidence>
<dbReference type="Proteomes" id="UP000199046">
    <property type="component" value="Unassembled WGS sequence"/>
</dbReference>
<dbReference type="RefSeq" id="WP_175489608.1">
    <property type="nucleotide sequence ID" value="NZ_FOLY01000002.1"/>
</dbReference>
<evidence type="ECO:0000313" key="2">
    <source>
        <dbReference type="Proteomes" id="UP000199046"/>
    </source>
</evidence>
<sequence>MDSQGDTWAVISTVRAANYIIESFISHYIAMGAKEIHLFLDDVSFNEVETLSRYKNVFYYECDDCYWSRIGSKPESIEKRQSENFKFARGRTTAGWTLHVDIDELLISRVKVEKVLKAVPSKVFSILVRNLEAVYSKEISDKEIFETNLFKKKITDKVFLEDIFGKELLGVCRKGFWAHDKGKSFVRTAFGISGWWIHSPDPIEKSLMKMVETSDMELLHYESSSYSSFKEKMFRRLNKKSKTSRLSEIETKKLGVFEYVFLKEGDSGLKQIYKTMNVLSGDRLKKCISKGFVVERNLKNESVSKSPFCMPIYNWRSEVLVYDFASKKIKFVTSDFLVGNDGFSQVYILLGAEFSILFFRVNERNFYLFLKEGGKIEENDFFSIKCVLNTERDGSIKFSILTKDGYMSSDKQGVVTFDKKLKNKWEVFKTSYEE</sequence>
<keyword evidence="2" id="KW-1185">Reference proteome</keyword>
<dbReference type="EMBL" id="FOLY01000002">
    <property type="protein sequence ID" value="SFC32689.1"/>
    <property type="molecule type" value="Genomic_DNA"/>
</dbReference>
<name>A0A1I1I8D7_9GAMM</name>